<dbReference type="EMBL" id="JBHSZV010000004">
    <property type="protein sequence ID" value="MFC7060623.1"/>
    <property type="molecule type" value="Genomic_DNA"/>
</dbReference>
<name>A0ABW2EGM9_9BACI</name>
<evidence type="ECO:0000313" key="2">
    <source>
        <dbReference type="Proteomes" id="UP001596410"/>
    </source>
</evidence>
<reference evidence="2" key="1">
    <citation type="journal article" date="2019" name="Int. J. Syst. Evol. Microbiol.">
        <title>The Global Catalogue of Microorganisms (GCM) 10K type strain sequencing project: providing services to taxonomists for standard genome sequencing and annotation.</title>
        <authorList>
            <consortium name="The Broad Institute Genomics Platform"/>
            <consortium name="The Broad Institute Genome Sequencing Center for Infectious Disease"/>
            <person name="Wu L."/>
            <person name="Ma J."/>
        </authorList>
    </citation>
    <scope>NUCLEOTIDE SEQUENCE [LARGE SCALE GENOMIC DNA]</scope>
    <source>
        <strain evidence="2">CGMCC 4.1621</strain>
    </source>
</reference>
<accession>A0ABW2EGM9</accession>
<evidence type="ECO:0000313" key="1">
    <source>
        <dbReference type="EMBL" id="MFC7060623.1"/>
    </source>
</evidence>
<comment type="caution">
    <text evidence="1">The sequence shown here is derived from an EMBL/GenBank/DDBJ whole genome shotgun (WGS) entry which is preliminary data.</text>
</comment>
<protein>
    <submittedName>
        <fullName evidence="1">Uncharacterized protein</fullName>
    </submittedName>
</protein>
<organism evidence="1 2">
    <name type="scientific">Halobacillus seohaensis</name>
    <dbReference type="NCBI Taxonomy" id="447421"/>
    <lineage>
        <taxon>Bacteria</taxon>
        <taxon>Bacillati</taxon>
        <taxon>Bacillota</taxon>
        <taxon>Bacilli</taxon>
        <taxon>Bacillales</taxon>
        <taxon>Bacillaceae</taxon>
        <taxon>Halobacillus</taxon>
    </lineage>
</organism>
<sequence>MIFGGVEPVMAIKYHLLFHLAYFLLYP</sequence>
<dbReference type="RefSeq" id="WP_390216930.1">
    <property type="nucleotide sequence ID" value="NZ_JBHSZV010000004.1"/>
</dbReference>
<keyword evidence="2" id="KW-1185">Reference proteome</keyword>
<dbReference type="Proteomes" id="UP001596410">
    <property type="component" value="Unassembled WGS sequence"/>
</dbReference>
<proteinExistence type="predicted"/>
<gene>
    <name evidence="1" type="ORF">ACFQIC_01880</name>
</gene>